<dbReference type="PANTHER" id="PTHR12203">
    <property type="entry name" value="KDEL LYS-ASP-GLU-LEU CONTAINING - RELATED"/>
    <property type="match status" value="1"/>
</dbReference>
<protein>
    <recommendedName>
        <fullName evidence="2">Glycosyl transferase CAP10 domain-containing protein</fullName>
    </recommendedName>
</protein>
<feature type="domain" description="Glycosyl transferase CAP10" evidence="2">
    <location>
        <begin position="319"/>
        <end position="619"/>
    </location>
</feature>
<dbReference type="EMBL" id="NIDN02000459">
    <property type="protein sequence ID" value="RLL93007.1"/>
    <property type="molecule type" value="Genomic_DNA"/>
</dbReference>
<evidence type="ECO:0000313" key="3">
    <source>
        <dbReference type="EMBL" id="RLL93007.1"/>
    </source>
</evidence>
<name>A0A3R7IE92_9EURO</name>
<dbReference type="OrthoDB" id="541052at2759"/>
<dbReference type="InterPro" id="IPR006598">
    <property type="entry name" value="CAP10"/>
</dbReference>
<organism evidence="3 4">
    <name type="scientific">Aspergillus turcosus</name>
    <dbReference type="NCBI Taxonomy" id="1245748"/>
    <lineage>
        <taxon>Eukaryota</taxon>
        <taxon>Fungi</taxon>
        <taxon>Dikarya</taxon>
        <taxon>Ascomycota</taxon>
        <taxon>Pezizomycotina</taxon>
        <taxon>Eurotiomycetes</taxon>
        <taxon>Eurotiomycetidae</taxon>
        <taxon>Eurotiales</taxon>
        <taxon>Aspergillaceae</taxon>
        <taxon>Aspergillus</taxon>
        <taxon>Aspergillus subgen. Fumigati</taxon>
    </lineage>
</organism>
<proteinExistence type="predicted"/>
<feature type="chain" id="PRO_5018720224" description="Glycosyl transferase CAP10 domain-containing protein" evidence="1">
    <location>
        <begin position="18"/>
        <end position="637"/>
    </location>
</feature>
<evidence type="ECO:0000313" key="4">
    <source>
        <dbReference type="Proteomes" id="UP000215289"/>
    </source>
</evidence>
<gene>
    <name evidence="3" type="ORF">CFD26_100285</name>
</gene>
<evidence type="ECO:0000259" key="2">
    <source>
        <dbReference type="SMART" id="SM00672"/>
    </source>
</evidence>
<dbReference type="SMART" id="SM00672">
    <property type="entry name" value="CAP10"/>
    <property type="match status" value="1"/>
</dbReference>
<dbReference type="PANTHER" id="PTHR12203:SF22">
    <property type="entry name" value="CAPSULE ASSOCIATED PROTEIN"/>
    <property type="match status" value="1"/>
</dbReference>
<evidence type="ECO:0000256" key="1">
    <source>
        <dbReference type="SAM" id="SignalP"/>
    </source>
</evidence>
<keyword evidence="4" id="KW-1185">Reference proteome</keyword>
<dbReference type="Proteomes" id="UP000215289">
    <property type="component" value="Unassembled WGS sequence"/>
</dbReference>
<feature type="signal peptide" evidence="1">
    <location>
        <begin position="1"/>
        <end position="17"/>
    </location>
</feature>
<sequence>MHFTTLLLAIFPAALMASPLEANARDVAARDQPGVEVQLWSGDLCDGQMESVSIVGTGAYRCVAVTNKRSISKPTMKNADAEWRSLLANESKTFDAAADQYRRRRGRHPPPGFKQWFEFAQAKDAIIIEVLFDQIYDDLNPFWGLQPWEIRQQAQSLKPRIAVRNHKARAVADDEPLWLASWLSLVRSIQQYLPDLDMPFNPMDESRIVVPWETIAEYMVKERAGRQEMRNKTLSEFITHYTPVTDEDEMEKFEPRFLGPGDGHFWDMARVGCPADSPARNTLAINSSLVLQLAMENFLPHSQNGYVRNWTQSKDICWRPEMQALHGTFIEPVSISTTHELFPFFGGSKLSVNNEILIPPAMYWAKDKRYSGGSKKGGAWESKKDSLIWRGIASGGRNRVNNWTGFQRHRLLSMLNGTSIAAAERNDSHFVNFILPSYDYYNLAAGHASRLPEFVDEHVDVGFVHLVCYPCPPNQGCEYDLFDPHCPYTDPYFALVPAMPMDKQFNYKYLPDVDGNSFSGRYRGFLLSTSLPIKATIYNEWHDSRLIPWAHFVPMDSTFLDIYGIMEYFIGYGGAGHDQAARKIALNGKKWAEKVLRPEDMQIYMYRLLLEYARICDDSRDVLGFTEDLWTMRGNST</sequence>
<comment type="caution">
    <text evidence="3">The sequence shown here is derived from an EMBL/GenBank/DDBJ whole genome shotgun (WGS) entry which is preliminary data.</text>
</comment>
<dbReference type="InterPro" id="IPR051091">
    <property type="entry name" value="O-Glucosyltr/Glycosyltrsf_90"/>
</dbReference>
<accession>A0A3R7IE92</accession>
<keyword evidence="1" id="KW-0732">Signal</keyword>
<reference evidence="3 4" key="1">
    <citation type="submission" date="2018-08" db="EMBL/GenBank/DDBJ databases">
        <title>Draft genome sequences of two Aspergillus turcosus clinical strains isolated from bronchoalveolar lavage fluid: one azole-susceptible and the other azole-resistant.</title>
        <authorList>
            <person name="Parent-Michaud M."/>
            <person name="Dufresne P.J."/>
            <person name="Fournier E."/>
            <person name="Martineau C."/>
            <person name="Moreira S."/>
            <person name="Perkins V."/>
            <person name="De Repentigny L."/>
            <person name="Dufresne S.F."/>
        </authorList>
    </citation>
    <scope>NUCLEOTIDE SEQUENCE [LARGE SCALE GENOMIC DNA]</scope>
    <source>
        <strain evidence="3">HMR AF 1038</strain>
    </source>
</reference>
<dbReference type="Pfam" id="PF05686">
    <property type="entry name" value="Glyco_transf_90"/>
    <property type="match status" value="1"/>
</dbReference>
<dbReference type="AlphaFoldDB" id="A0A3R7IE92"/>